<dbReference type="Pfam" id="PF01618">
    <property type="entry name" value="MotA_ExbB"/>
    <property type="match status" value="1"/>
</dbReference>
<keyword evidence="10" id="KW-1185">Reference proteome</keyword>
<feature type="transmembrane region" description="Helical" evidence="7">
    <location>
        <begin position="152"/>
        <end position="177"/>
    </location>
</feature>
<keyword evidence="6" id="KW-0813">Transport</keyword>
<comment type="similarity">
    <text evidence="6">Belongs to the exbB/tolQ family.</text>
</comment>
<dbReference type="AlphaFoldDB" id="A0A1H2HK81"/>
<dbReference type="GO" id="GO:0017038">
    <property type="term" value="P:protein import"/>
    <property type="evidence" value="ECO:0007669"/>
    <property type="project" value="TreeGrafter"/>
</dbReference>
<dbReference type="PANTHER" id="PTHR30625:SF11">
    <property type="entry name" value="MOTA_TOLQ_EXBB PROTON CHANNEL DOMAIN-CONTAINING PROTEIN"/>
    <property type="match status" value="1"/>
</dbReference>
<evidence type="ECO:0000313" key="10">
    <source>
        <dbReference type="Proteomes" id="UP000199608"/>
    </source>
</evidence>
<dbReference type="InterPro" id="IPR050790">
    <property type="entry name" value="ExbB/TolQ_transport"/>
</dbReference>
<feature type="domain" description="MotA/TolQ/ExbB proton channel" evidence="8">
    <location>
        <begin position="82"/>
        <end position="187"/>
    </location>
</feature>
<evidence type="ECO:0000259" key="8">
    <source>
        <dbReference type="Pfam" id="PF01618"/>
    </source>
</evidence>
<evidence type="ECO:0000256" key="5">
    <source>
        <dbReference type="ARBA" id="ARBA00023136"/>
    </source>
</evidence>
<reference evidence="10" key="1">
    <citation type="submission" date="2016-10" db="EMBL/GenBank/DDBJ databases">
        <authorList>
            <person name="Varghese N."/>
            <person name="Submissions S."/>
        </authorList>
    </citation>
    <scope>NUCLEOTIDE SEQUENCE [LARGE SCALE GENOMIC DNA]</scope>
    <source>
        <strain evidence="10">DSM 3384</strain>
    </source>
</reference>
<dbReference type="GO" id="GO:0005886">
    <property type="term" value="C:plasma membrane"/>
    <property type="evidence" value="ECO:0007669"/>
    <property type="project" value="UniProtKB-SubCell"/>
</dbReference>
<comment type="subcellular location">
    <subcellularLocation>
        <location evidence="1">Cell membrane</location>
        <topology evidence="1">Multi-pass membrane protein</topology>
    </subcellularLocation>
    <subcellularLocation>
        <location evidence="6">Membrane</location>
        <topology evidence="6">Multi-pass membrane protein</topology>
    </subcellularLocation>
</comment>
<evidence type="ECO:0000256" key="1">
    <source>
        <dbReference type="ARBA" id="ARBA00004651"/>
    </source>
</evidence>
<feature type="transmembrane region" description="Helical" evidence="7">
    <location>
        <begin position="110"/>
        <end position="132"/>
    </location>
</feature>
<evidence type="ECO:0000256" key="7">
    <source>
        <dbReference type="SAM" id="Phobius"/>
    </source>
</evidence>
<gene>
    <name evidence="9" type="ORF">SAMN04487931_106295</name>
</gene>
<dbReference type="PANTHER" id="PTHR30625">
    <property type="entry name" value="PROTEIN TOLQ"/>
    <property type="match status" value="1"/>
</dbReference>
<evidence type="ECO:0000256" key="2">
    <source>
        <dbReference type="ARBA" id="ARBA00022475"/>
    </source>
</evidence>
<proteinExistence type="inferred from homology"/>
<sequence length="199" mass="22038">MITELLFSIENYIRSGGAVMIPILTISFFMWLLIINRVMFMHRLYIKNITRDTAGQLVKNNQMPEEKYQGANSLLVREFLAARSHDPKLDDFILDETVVRLTSSLDTHLAVIRVLAGVAPLLGLLGTVTGMMDTFDVITIFGTGNAKAMAGGISVALITTQTGLMVSIPGLYMGGFLTKRAQNLKYRIAATGMYLKRFL</sequence>
<evidence type="ECO:0000256" key="6">
    <source>
        <dbReference type="RuleBase" id="RU004057"/>
    </source>
</evidence>
<evidence type="ECO:0000256" key="3">
    <source>
        <dbReference type="ARBA" id="ARBA00022692"/>
    </source>
</evidence>
<protein>
    <submittedName>
        <fullName evidence="9">Biopolymer transport protein ExbB</fullName>
    </submittedName>
</protein>
<dbReference type="Proteomes" id="UP000199608">
    <property type="component" value="Unassembled WGS sequence"/>
</dbReference>
<keyword evidence="2" id="KW-1003">Cell membrane</keyword>
<evidence type="ECO:0000256" key="4">
    <source>
        <dbReference type="ARBA" id="ARBA00022989"/>
    </source>
</evidence>
<keyword evidence="6" id="KW-0653">Protein transport</keyword>
<dbReference type="InterPro" id="IPR002898">
    <property type="entry name" value="MotA_ExbB_proton_chnl"/>
</dbReference>
<name>A0A1H2HK81_9BACT</name>
<keyword evidence="3 7" id="KW-0812">Transmembrane</keyword>
<organism evidence="9 10">
    <name type="scientific">Desulfobacula phenolica</name>
    <dbReference type="NCBI Taxonomy" id="90732"/>
    <lineage>
        <taxon>Bacteria</taxon>
        <taxon>Pseudomonadati</taxon>
        <taxon>Thermodesulfobacteriota</taxon>
        <taxon>Desulfobacteria</taxon>
        <taxon>Desulfobacterales</taxon>
        <taxon>Desulfobacteraceae</taxon>
        <taxon>Desulfobacula</taxon>
    </lineage>
</organism>
<accession>A0A1H2HK81</accession>
<dbReference type="EMBL" id="FNLL01000006">
    <property type="protein sequence ID" value="SDU32234.1"/>
    <property type="molecule type" value="Genomic_DNA"/>
</dbReference>
<evidence type="ECO:0000313" key="9">
    <source>
        <dbReference type="EMBL" id="SDU32234.1"/>
    </source>
</evidence>
<dbReference type="RefSeq" id="WP_092234539.1">
    <property type="nucleotide sequence ID" value="NZ_FNLL01000006.1"/>
</dbReference>
<keyword evidence="5 7" id="KW-0472">Membrane</keyword>
<keyword evidence="4 7" id="KW-1133">Transmembrane helix</keyword>
<feature type="transmembrane region" description="Helical" evidence="7">
    <location>
        <begin position="12"/>
        <end position="34"/>
    </location>
</feature>